<dbReference type="EMBL" id="JAWDGP010003662">
    <property type="protein sequence ID" value="KAK3772007.1"/>
    <property type="molecule type" value="Genomic_DNA"/>
</dbReference>
<accession>A0AAE1DIR0</accession>
<sequence>MAQCGPRNISIGDYINNYTYSVSEMAAVREVPLLIPLVPFPDPYQRVPRYGEGKGQVEHWPCSMSKLETRLQKNVAFYPRHRDWMQDWAEKMYKIGEFGAKQIRQNKTK</sequence>
<name>A0AAE1DIR0_9GAST</name>
<gene>
    <name evidence="1" type="ORF">RRG08_008246</name>
</gene>
<reference evidence="1" key="1">
    <citation type="journal article" date="2023" name="G3 (Bethesda)">
        <title>A reference genome for the long-term kleptoplast-retaining sea slug Elysia crispata morphotype clarki.</title>
        <authorList>
            <person name="Eastman K.E."/>
            <person name="Pendleton A.L."/>
            <person name="Shaikh M.A."/>
            <person name="Suttiyut T."/>
            <person name="Ogas R."/>
            <person name="Tomko P."/>
            <person name="Gavelis G."/>
            <person name="Widhalm J.R."/>
            <person name="Wisecaver J.H."/>
        </authorList>
    </citation>
    <scope>NUCLEOTIDE SEQUENCE</scope>
    <source>
        <strain evidence="1">ECLA1</strain>
    </source>
</reference>
<organism evidence="1 2">
    <name type="scientific">Elysia crispata</name>
    <name type="common">lettuce slug</name>
    <dbReference type="NCBI Taxonomy" id="231223"/>
    <lineage>
        <taxon>Eukaryota</taxon>
        <taxon>Metazoa</taxon>
        <taxon>Spiralia</taxon>
        <taxon>Lophotrochozoa</taxon>
        <taxon>Mollusca</taxon>
        <taxon>Gastropoda</taxon>
        <taxon>Heterobranchia</taxon>
        <taxon>Euthyneura</taxon>
        <taxon>Panpulmonata</taxon>
        <taxon>Sacoglossa</taxon>
        <taxon>Placobranchoidea</taxon>
        <taxon>Plakobranchidae</taxon>
        <taxon>Elysia</taxon>
    </lineage>
</organism>
<evidence type="ECO:0000313" key="2">
    <source>
        <dbReference type="Proteomes" id="UP001283361"/>
    </source>
</evidence>
<protein>
    <submittedName>
        <fullName evidence="1">Uncharacterized protein</fullName>
    </submittedName>
</protein>
<keyword evidence="2" id="KW-1185">Reference proteome</keyword>
<proteinExistence type="predicted"/>
<comment type="caution">
    <text evidence="1">The sequence shown here is derived from an EMBL/GenBank/DDBJ whole genome shotgun (WGS) entry which is preliminary data.</text>
</comment>
<evidence type="ECO:0000313" key="1">
    <source>
        <dbReference type="EMBL" id="KAK3772007.1"/>
    </source>
</evidence>
<dbReference type="Proteomes" id="UP001283361">
    <property type="component" value="Unassembled WGS sequence"/>
</dbReference>
<dbReference type="AlphaFoldDB" id="A0AAE1DIR0"/>